<name>A0ABP7EBU4_9MICO</name>
<dbReference type="EMBL" id="BAABDC010000007">
    <property type="protein sequence ID" value="GAA3716325.1"/>
    <property type="molecule type" value="Genomic_DNA"/>
</dbReference>
<evidence type="ECO:0000256" key="2">
    <source>
        <dbReference type="ARBA" id="ARBA00022475"/>
    </source>
</evidence>
<evidence type="ECO:0000256" key="1">
    <source>
        <dbReference type="ARBA" id="ARBA00004651"/>
    </source>
</evidence>
<feature type="transmembrane region" description="Helical" evidence="6">
    <location>
        <begin position="441"/>
        <end position="463"/>
    </location>
</feature>
<feature type="transmembrane region" description="Helical" evidence="6">
    <location>
        <begin position="41"/>
        <end position="59"/>
    </location>
</feature>
<feature type="transmembrane region" description="Helical" evidence="6">
    <location>
        <begin position="324"/>
        <end position="344"/>
    </location>
</feature>
<gene>
    <name evidence="8" type="ORF">GCM10022399_36210</name>
</gene>
<feature type="transmembrane region" description="Helical" evidence="6">
    <location>
        <begin position="570"/>
        <end position="590"/>
    </location>
</feature>
<feature type="transmembrane region" description="Helical" evidence="6">
    <location>
        <begin position="65"/>
        <end position="87"/>
    </location>
</feature>
<dbReference type="InterPro" id="IPR004477">
    <property type="entry name" value="ComEC_N"/>
</dbReference>
<evidence type="ECO:0000256" key="3">
    <source>
        <dbReference type="ARBA" id="ARBA00022692"/>
    </source>
</evidence>
<dbReference type="PANTHER" id="PTHR30619:SF1">
    <property type="entry name" value="RECOMBINATION PROTEIN 2"/>
    <property type="match status" value="1"/>
</dbReference>
<keyword evidence="2" id="KW-1003">Cell membrane</keyword>
<comment type="subcellular location">
    <subcellularLocation>
        <location evidence="1">Cell membrane</location>
        <topology evidence="1">Multi-pass membrane protein</topology>
    </subcellularLocation>
</comment>
<sequence length="846" mass="87731">MTASTSPPRREREQRPRGPSLVVLTGRETVRRVRPRSSLRLDLRLLLPVVLAWPVVAFWGLVAPVWLVATAALAALASGVLTGVAGARGTRWSAAGRLARWARWARGAGRHDPRAGHPGLRAVAAGCAVLGLLLGAAAGHRAARTAGPVGDLASERAVVSLDATVAAEPRPVHRSGPATGERPAAAPVTVVRLDVTQVSGRGRTTSVSTPVLVIGRGPAWSALHWHDHVQLVVRLGPAEPGDDVVAVATPKGPVRVVAGPGGIFEAADVVRDRFRAATSSLWPDARGLVPALVVGDTSQTPPDLTAVMLATGLSHLSAVSGSNVTFVLAAVLWLCGVVGVPRRWRPPLAALGLVGFVVLARPEPSVVRAAVMGLVGLLALSTSRRRAGVPALAAAVAVLLVWDPWLARSYGFALSTVATLGLLVLAQPWGRTMSRRLPGPLKPFGPVLAIPIAAQAVCAPLVVPLQGSVSLVAVLANLLAAPFVAPTTVVGVVVALVSVVWVPGAGWLAWVAAFPAMAIAAVARWSAGMPFGSIGWGDSAGAAVLLAVLTAGVIATAPWAWHRSRHRPTVAAAVVVLTAGLGLPTAPIAWPPPGWALVACDVGQGDGLVADNGDGHVVVIDAGPDPEPMRDCLDRLGVTAVDLVVLTHYHADHVGGLAAVLERPVAEIRASPVLDPPAEANRVATLAAAARVPMGELRAGQRLTVGSVSADVWWPARRIEAGSVPNNGSVVLTMHVRGVTVLLAGDIEREAAGQVLQESERDPERWGRVDVLKVAHHGSSNRDDRLLDHVDGRLALISVGEDNDYGHPAPATMKALQDRGFEVHRTDLEGDVAVVTDGEEVRAVGR</sequence>
<feature type="transmembrane region" description="Helical" evidence="6">
    <location>
        <begin position="483"/>
        <end position="502"/>
    </location>
</feature>
<dbReference type="Gene3D" id="3.60.15.10">
    <property type="entry name" value="Ribonuclease Z/Hydroxyacylglutathione hydrolase-like"/>
    <property type="match status" value="1"/>
</dbReference>
<dbReference type="InterPro" id="IPR052159">
    <property type="entry name" value="Competence_DNA_uptake"/>
</dbReference>
<dbReference type="Pfam" id="PF00753">
    <property type="entry name" value="Lactamase_B"/>
    <property type="match status" value="1"/>
</dbReference>
<dbReference type="Proteomes" id="UP001501468">
    <property type="component" value="Unassembled WGS sequence"/>
</dbReference>
<keyword evidence="5 6" id="KW-0472">Membrane</keyword>
<reference evidence="9" key="1">
    <citation type="journal article" date="2019" name="Int. J. Syst. Evol. Microbiol.">
        <title>The Global Catalogue of Microorganisms (GCM) 10K type strain sequencing project: providing services to taxonomists for standard genome sequencing and annotation.</title>
        <authorList>
            <consortium name="The Broad Institute Genomics Platform"/>
            <consortium name="The Broad Institute Genome Sequencing Center for Infectious Disease"/>
            <person name="Wu L."/>
            <person name="Ma J."/>
        </authorList>
    </citation>
    <scope>NUCLEOTIDE SEQUENCE [LARGE SCALE GENOMIC DNA]</scope>
    <source>
        <strain evidence="9">JCM 17125</strain>
    </source>
</reference>
<dbReference type="InterPro" id="IPR001279">
    <property type="entry name" value="Metallo-B-lactamas"/>
</dbReference>
<feature type="transmembrane region" description="Helical" evidence="6">
    <location>
        <begin position="507"/>
        <end position="527"/>
    </location>
</feature>
<protein>
    <submittedName>
        <fullName evidence="8">ComEC/Rec2 family competence protein</fullName>
    </submittedName>
</protein>
<keyword evidence="3 6" id="KW-0812">Transmembrane</keyword>
<dbReference type="CDD" id="cd07731">
    <property type="entry name" value="ComA-like_MBL-fold"/>
    <property type="match status" value="1"/>
</dbReference>
<evidence type="ECO:0000256" key="6">
    <source>
        <dbReference type="SAM" id="Phobius"/>
    </source>
</evidence>
<feature type="transmembrane region" description="Helical" evidence="6">
    <location>
        <begin position="387"/>
        <end position="405"/>
    </location>
</feature>
<feature type="transmembrane region" description="Helical" evidence="6">
    <location>
        <begin position="364"/>
        <end position="380"/>
    </location>
</feature>
<evidence type="ECO:0000256" key="4">
    <source>
        <dbReference type="ARBA" id="ARBA00022989"/>
    </source>
</evidence>
<dbReference type="SUPFAM" id="SSF56281">
    <property type="entry name" value="Metallo-hydrolase/oxidoreductase"/>
    <property type="match status" value="1"/>
</dbReference>
<feature type="domain" description="Metallo-beta-lactamase" evidence="7">
    <location>
        <begin position="604"/>
        <end position="776"/>
    </location>
</feature>
<organism evidence="8 9">
    <name type="scientific">Terrabacter ginsenosidimutans</name>
    <dbReference type="NCBI Taxonomy" id="490575"/>
    <lineage>
        <taxon>Bacteria</taxon>
        <taxon>Bacillati</taxon>
        <taxon>Actinomycetota</taxon>
        <taxon>Actinomycetes</taxon>
        <taxon>Micrococcales</taxon>
        <taxon>Intrasporangiaceae</taxon>
        <taxon>Terrabacter</taxon>
    </lineage>
</organism>
<dbReference type="NCBIfam" id="TIGR00360">
    <property type="entry name" value="ComEC_N-term"/>
    <property type="match status" value="1"/>
</dbReference>
<dbReference type="RefSeq" id="WP_344949897.1">
    <property type="nucleotide sequence ID" value="NZ_BAABDC010000007.1"/>
</dbReference>
<dbReference type="SMART" id="SM00849">
    <property type="entry name" value="Lactamase_B"/>
    <property type="match status" value="1"/>
</dbReference>
<dbReference type="InterPro" id="IPR036866">
    <property type="entry name" value="RibonucZ/Hydroxyglut_hydro"/>
</dbReference>
<evidence type="ECO:0000313" key="8">
    <source>
        <dbReference type="EMBL" id="GAA3716325.1"/>
    </source>
</evidence>
<keyword evidence="4 6" id="KW-1133">Transmembrane helix</keyword>
<evidence type="ECO:0000313" key="9">
    <source>
        <dbReference type="Proteomes" id="UP001501468"/>
    </source>
</evidence>
<feature type="transmembrane region" description="Helical" evidence="6">
    <location>
        <begin position="539"/>
        <end position="561"/>
    </location>
</feature>
<proteinExistence type="predicted"/>
<evidence type="ECO:0000259" key="7">
    <source>
        <dbReference type="SMART" id="SM00849"/>
    </source>
</evidence>
<keyword evidence="9" id="KW-1185">Reference proteome</keyword>
<feature type="transmembrane region" description="Helical" evidence="6">
    <location>
        <begin position="411"/>
        <end position="429"/>
    </location>
</feature>
<dbReference type="InterPro" id="IPR035681">
    <property type="entry name" value="ComA-like_MBL"/>
</dbReference>
<comment type="caution">
    <text evidence="8">The sequence shown here is derived from an EMBL/GenBank/DDBJ whole genome shotgun (WGS) entry which is preliminary data.</text>
</comment>
<accession>A0ABP7EBU4</accession>
<evidence type="ECO:0000256" key="5">
    <source>
        <dbReference type="ARBA" id="ARBA00023136"/>
    </source>
</evidence>
<dbReference type="PANTHER" id="PTHR30619">
    <property type="entry name" value="DNA INTERNALIZATION/COMPETENCE PROTEIN COMEC/REC2"/>
    <property type="match status" value="1"/>
</dbReference>
<dbReference type="Pfam" id="PF03772">
    <property type="entry name" value="Competence"/>
    <property type="match status" value="1"/>
</dbReference>